<gene>
    <name evidence="1" type="ORF">ACFVZC_08895</name>
</gene>
<proteinExistence type="predicted"/>
<accession>A0ABW6Q2X6</accession>
<protein>
    <submittedName>
        <fullName evidence="1">Uncharacterized protein</fullName>
    </submittedName>
</protein>
<sequence>MKLSAPVTGGPCWAEPGTTGLESAKRFRTRLVLRDPQGAMFGVYRAAGER</sequence>
<reference evidence="1 2" key="1">
    <citation type="submission" date="2024-09" db="EMBL/GenBank/DDBJ databases">
        <title>The Natural Products Discovery Center: Release of the First 8490 Sequenced Strains for Exploring Actinobacteria Biosynthetic Diversity.</title>
        <authorList>
            <person name="Kalkreuter E."/>
            <person name="Kautsar S.A."/>
            <person name="Yang D."/>
            <person name="Bader C.D."/>
            <person name="Teijaro C.N."/>
            <person name="Fluegel L."/>
            <person name="Davis C.M."/>
            <person name="Simpson J.R."/>
            <person name="Lauterbach L."/>
            <person name="Steele A.D."/>
            <person name="Gui C."/>
            <person name="Meng S."/>
            <person name="Li G."/>
            <person name="Viehrig K."/>
            <person name="Ye F."/>
            <person name="Su P."/>
            <person name="Kiefer A.F."/>
            <person name="Nichols A."/>
            <person name="Cepeda A.J."/>
            <person name="Yan W."/>
            <person name="Fan B."/>
            <person name="Jiang Y."/>
            <person name="Adhikari A."/>
            <person name="Zheng C.-J."/>
            <person name="Schuster L."/>
            <person name="Cowan T.M."/>
            <person name="Smanski M.J."/>
            <person name="Chevrette M.G."/>
            <person name="De Carvalho L.P.S."/>
            <person name="Shen B."/>
        </authorList>
    </citation>
    <scope>NUCLEOTIDE SEQUENCE [LARGE SCALE GENOMIC DNA]</scope>
    <source>
        <strain evidence="1 2">NPDC058328</strain>
    </source>
</reference>
<dbReference type="RefSeq" id="WP_388233973.1">
    <property type="nucleotide sequence ID" value="NZ_JBHVZQ010000005.1"/>
</dbReference>
<keyword evidence="2" id="KW-1185">Reference proteome</keyword>
<evidence type="ECO:0000313" key="2">
    <source>
        <dbReference type="Proteomes" id="UP001601627"/>
    </source>
</evidence>
<comment type="caution">
    <text evidence="1">The sequence shown here is derived from an EMBL/GenBank/DDBJ whole genome shotgun (WGS) entry which is preliminary data.</text>
</comment>
<name>A0ABW6Q2X6_9ACTN</name>
<organism evidence="1 2">
    <name type="scientific">Streptomyces marokkonensis</name>
    <dbReference type="NCBI Taxonomy" id="324855"/>
    <lineage>
        <taxon>Bacteria</taxon>
        <taxon>Bacillati</taxon>
        <taxon>Actinomycetota</taxon>
        <taxon>Actinomycetes</taxon>
        <taxon>Kitasatosporales</taxon>
        <taxon>Streptomycetaceae</taxon>
        <taxon>Streptomyces</taxon>
    </lineage>
</organism>
<dbReference type="Proteomes" id="UP001601627">
    <property type="component" value="Unassembled WGS sequence"/>
</dbReference>
<evidence type="ECO:0000313" key="1">
    <source>
        <dbReference type="EMBL" id="MFF1273509.1"/>
    </source>
</evidence>
<dbReference type="EMBL" id="JBHVZQ010000005">
    <property type="protein sequence ID" value="MFF1273509.1"/>
    <property type="molecule type" value="Genomic_DNA"/>
</dbReference>